<dbReference type="Gene3D" id="1.10.10.10">
    <property type="entry name" value="Winged helix-like DNA-binding domain superfamily/Winged helix DNA-binding domain"/>
    <property type="match status" value="1"/>
</dbReference>
<dbReference type="AlphaFoldDB" id="A0A158JI74"/>
<dbReference type="SUPFAM" id="SSF46785">
    <property type="entry name" value="Winged helix' DNA-binding domain"/>
    <property type="match status" value="1"/>
</dbReference>
<keyword evidence="3" id="KW-0804">Transcription</keyword>
<dbReference type="RefSeq" id="WP_062092139.1">
    <property type="nucleotide sequence ID" value="NZ_FCOK02000092.1"/>
</dbReference>
<evidence type="ECO:0000256" key="1">
    <source>
        <dbReference type="ARBA" id="ARBA00023015"/>
    </source>
</evidence>
<sequence>MTFLNHPFKRNLRDQLVDDLGRGIVRGERQPGDVLPNEGELLAHYNVSRTVLREALQVLSAKGLVDSRQRRGTTVCPRSEWSQLDRSLLEWHESSDVADAALQQLMEVRRIVEPAAAALAAQRAGPQERDRIKAAYVGMETSGDDVEAFVTADLQFHTAILEASGNQFLLPIVQAIRTTLAASLRITNKRQDENHQVSLPLHAAILKAILAGKAEAAARAMQVHLDDTERRRARNKSEVSTLR</sequence>
<dbReference type="SUPFAM" id="SSF48008">
    <property type="entry name" value="GntR ligand-binding domain-like"/>
    <property type="match status" value="1"/>
</dbReference>
<proteinExistence type="predicted"/>
<evidence type="ECO:0000259" key="5">
    <source>
        <dbReference type="PROSITE" id="PS50949"/>
    </source>
</evidence>
<dbReference type="OrthoDB" id="9028214at2"/>
<evidence type="ECO:0000256" key="4">
    <source>
        <dbReference type="SAM" id="MobiDB-lite"/>
    </source>
</evidence>
<evidence type="ECO:0000256" key="3">
    <source>
        <dbReference type="ARBA" id="ARBA00023163"/>
    </source>
</evidence>
<dbReference type="Proteomes" id="UP000054683">
    <property type="component" value="Unassembled WGS sequence"/>
</dbReference>
<dbReference type="SMART" id="SM00345">
    <property type="entry name" value="HTH_GNTR"/>
    <property type="match status" value="1"/>
</dbReference>
<protein>
    <submittedName>
        <fullName evidence="6">GntR family transcriptional regulator</fullName>
    </submittedName>
</protein>
<evidence type="ECO:0000313" key="7">
    <source>
        <dbReference type="Proteomes" id="UP000054683"/>
    </source>
</evidence>
<dbReference type="Pfam" id="PF07729">
    <property type="entry name" value="FCD"/>
    <property type="match status" value="1"/>
</dbReference>
<dbReference type="PANTHER" id="PTHR43537">
    <property type="entry name" value="TRANSCRIPTIONAL REGULATOR, GNTR FAMILY"/>
    <property type="match status" value="1"/>
</dbReference>
<feature type="domain" description="HTH gntR-type" evidence="5">
    <location>
        <begin position="10"/>
        <end position="78"/>
    </location>
</feature>
<dbReference type="PROSITE" id="PS50949">
    <property type="entry name" value="HTH_GNTR"/>
    <property type="match status" value="1"/>
</dbReference>
<dbReference type="CDD" id="cd07377">
    <property type="entry name" value="WHTH_GntR"/>
    <property type="match status" value="1"/>
</dbReference>
<keyword evidence="2" id="KW-0238">DNA-binding</keyword>
<gene>
    <name evidence="6" type="ORF">AWB69_08034</name>
</gene>
<dbReference type="SMART" id="SM00895">
    <property type="entry name" value="FCD"/>
    <property type="match status" value="1"/>
</dbReference>
<dbReference type="InterPro" id="IPR036390">
    <property type="entry name" value="WH_DNA-bd_sf"/>
</dbReference>
<name>A0A158JI74_9BURK</name>
<dbReference type="InterPro" id="IPR011711">
    <property type="entry name" value="GntR_C"/>
</dbReference>
<organism evidence="6 7">
    <name type="scientific">Caballeronia udeis</name>
    <dbReference type="NCBI Taxonomy" id="1232866"/>
    <lineage>
        <taxon>Bacteria</taxon>
        <taxon>Pseudomonadati</taxon>
        <taxon>Pseudomonadota</taxon>
        <taxon>Betaproteobacteria</taxon>
        <taxon>Burkholderiales</taxon>
        <taxon>Burkholderiaceae</taxon>
        <taxon>Caballeronia</taxon>
    </lineage>
</organism>
<dbReference type="EMBL" id="FCOK02000092">
    <property type="protein sequence ID" value="SAL68538.1"/>
    <property type="molecule type" value="Genomic_DNA"/>
</dbReference>
<dbReference type="InterPro" id="IPR036388">
    <property type="entry name" value="WH-like_DNA-bd_sf"/>
</dbReference>
<dbReference type="PRINTS" id="PR00035">
    <property type="entry name" value="HTHGNTR"/>
</dbReference>
<dbReference type="InterPro" id="IPR008920">
    <property type="entry name" value="TF_FadR/GntR_C"/>
</dbReference>
<dbReference type="Pfam" id="PF00392">
    <property type="entry name" value="GntR"/>
    <property type="match status" value="1"/>
</dbReference>
<feature type="region of interest" description="Disordered" evidence="4">
    <location>
        <begin position="224"/>
        <end position="243"/>
    </location>
</feature>
<evidence type="ECO:0000256" key="2">
    <source>
        <dbReference type="ARBA" id="ARBA00023125"/>
    </source>
</evidence>
<evidence type="ECO:0000313" key="6">
    <source>
        <dbReference type="EMBL" id="SAL68538.1"/>
    </source>
</evidence>
<accession>A0A158JI74</accession>
<dbReference type="PANTHER" id="PTHR43537:SF44">
    <property type="entry name" value="GNTR FAMILY REGULATORY PROTEIN"/>
    <property type="match status" value="1"/>
</dbReference>
<dbReference type="Gene3D" id="1.20.120.530">
    <property type="entry name" value="GntR ligand-binding domain-like"/>
    <property type="match status" value="1"/>
</dbReference>
<dbReference type="GO" id="GO:0003700">
    <property type="term" value="F:DNA-binding transcription factor activity"/>
    <property type="evidence" value="ECO:0007669"/>
    <property type="project" value="InterPro"/>
</dbReference>
<reference evidence="6 7" key="1">
    <citation type="submission" date="2016-01" db="EMBL/GenBank/DDBJ databases">
        <authorList>
            <person name="Oliw E.H."/>
        </authorList>
    </citation>
    <scope>NUCLEOTIDE SEQUENCE [LARGE SCALE GENOMIC DNA]</scope>
    <source>
        <strain evidence="6">LMG 27134</strain>
    </source>
</reference>
<keyword evidence="1" id="KW-0805">Transcription regulation</keyword>
<dbReference type="InterPro" id="IPR000524">
    <property type="entry name" value="Tscrpt_reg_HTH_GntR"/>
</dbReference>
<dbReference type="GO" id="GO:0003677">
    <property type="term" value="F:DNA binding"/>
    <property type="evidence" value="ECO:0007669"/>
    <property type="project" value="UniProtKB-KW"/>
</dbReference>